<dbReference type="EMBL" id="PYFT01000002">
    <property type="protein sequence ID" value="PSR52003.1"/>
    <property type="molecule type" value="Genomic_DNA"/>
</dbReference>
<name>A0A2T2Y921_9BACT</name>
<dbReference type="OrthoDB" id="1121493at2"/>
<gene>
    <name evidence="1" type="ORF">AHMF7605_29295</name>
</gene>
<evidence type="ECO:0000313" key="2">
    <source>
        <dbReference type="Proteomes" id="UP000240357"/>
    </source>
</evidence>
<dbReference type="Proteomes" id="UP000240357">
    <property type="component" value="Unassembled WGS sequence"/>
</dbReference>
<dbReference type="RefSeq" id="WP_106933813.1">
    <property type="nucleotide sequence ID" value="NZ_PYFT01000002.1"/>
</dbReference>
<organism evidence="1 2">
    <name type="scientific">Adhaeribacter arboris</name>
    <dbReference type="NCBI Taxonomy" id="2072846"/>
    <lineage>
        <taxon>Bacteria</taxon>
        <taxon>Pseudomonadati</taxon>
        <taxon>Bacteroidota</taxon>
        <taxon>Cytophagia</taxon>
        <taxon>Cytophagales</taxon>
        <taxon>Hymenobacteraceae</taxon>
        <taxon>Adhaeribacter</taxon>
    </lineage>
</organism>
<sequence>MFARFKKGTSTPEGSTLFAFKAGKVKLAFCSTVYETLTISGTKARYTGKVKSWPRQLRLLSFID</sequence>
<comment type="caution">
    <text evidence="1">The sequence shown here is derived from an EMBL/GenBank/DDBJ whole genome shotgun (WGS) entry which is preliminary data.</text>
</comment>
<accession>A0A2T2Y921</accession>
<protein>
    <submittedName>
        <fullName evidence="1">Uncharacterized protein</fullName>
    </submittedName>
</protein>
<dbReference type="AlphaFoldDB" id="A0A2T2Y921"/>
<reference evidence="1 2" key="1">
    <citation type="submission" date="2018-03" db="EMBL/GenBank/DDBJ databases">
        <title>Adhaeribacter sp. HMF7605 Genome sequencing and assembly.</title>
        <authorList>
            <person name="Kang H."/>
            <person name="Kang J."/>
            <person name="Cha I."/>
            <person name="Kim H."/>
            <person name="Joh K."/>
        </authorList>
    </citation>
    <scope>NUCLEOTIDE SEQUENCE [LARGE SCALE GENOMIC DNA]</scope>
    <source>
        <strain evidence="1 2">HMF7605</strain>
    </source>
</reference>
<proteinExistence type="predicted"/>
<keyword evidence="2" id="KW-1185">Reference proteome</keyword>
<evidence type="ECO:0000313" key="1">
    <source>
        <dbReference type="EMBL" id="PSR52003.1"/>
    </source>
</evidence>